<protein>
    <submittedName>
        <fullName evidence="2">Uncharacterized protein LOC116207258</fullName>
    </submittedName>
</protein>
<dbReference type="Pfam" id="PF05553">
    <property type="entry name" value="DUF761"/>
    <property type="match status" value="1"/>
</dbReference>
<reference evidence="1" key="1">
    <citation type="journal article" date="2020" name="Plant Biotechnol. J.">
        <title>The pomegranate (Punica granatum L.) draft genome dissects genetic divergence between soft- and hard-seeded cultivars.</title>
        <authorList>
            <person name="Luo X."/>
            <person name="Li H."/>
            <person name="Wu Z."/>
            <person name="Yao W."/>
            <person name="Zhao P."/>
            <person name="Cao D."/>
            <person name="Yu H."/>
            <person name="Li K."/>
            <person name="Poudel K."/>
            <person name="Zhao D."/>
            <person name="Zhang F."/>
            <person name="Xia X."/>
            <person name="Chen L."/>
            <person name="Wang Q."/>
            <person name="Jing D."/>
            <person name="Cao S."/>
        </authorList>
    </citation>
    <scope>NUCLEOTIDE SEQUENCE [LARGE SCALE GENOMIC DNA]</scope>
    <source>
        <strain evidence="1">cv. Tunisia</strain>
    </source>
</reference>
<dbReference type="Proteomes" id="UP000515151">
    <property type="component" value="Chromosome 5"/>
</dbReference>
<proteinExistence type="predicted"/>
<keyword evidence="1" id="KW-1185">Reference proteome</keyword>
<dbReference type="PANTHER" id="PTHR33450:SF4">
    <property type="entry name" value="OS04G0665666 PROTEIN"/>
    <property type="match status" value="1"/>
</dbReference>
<organism evidence="1 2">
    <name type="scientific">Punica granatum</name>
    <name type="common">Pomegranate</name>
    <dbReference type="NCBI Taxonomy" id="22663"/>
    <lineage>
        <taxon>Eukaryota</taxon>
        <taxon>Viridiplantae</taxon>
        <taxon>Streptophyta</taxon>
        <taxon>Embryophyta</taxon>
        <taxon>Tracheophyta</taxon>
        <taxon>Spermatophyta</taxon>
        <taxon>Magnoliopsida</taxon>
        <taxon>eudicotyledons</taxon>
        <taxon>Gunneridae</taxon>
        <taxon>Pentapetalae</taxon>
        <taxon>rosids</taxon>
        <taxon>malvids</taxon>
        <taxon>Myrtales</taxon>
        <taxon>Lythraceae</taxon>
        <taxon>Punica</taxon>
    </lineage>
</organism>
<gene>
    <name evidence="2" type="primary">LOC116207258</name>
</gene>
<accession>A0A6P8DV00</accession>
<dbReference type="OrthoDB" id="1104789at2759"/>
<evidence type="ECO:0000313" key="2">
    <source>
        <dbReference type="RefSeq" id="XP_031396023.1"/>
    </source>
</evidence>
<dbReference type="AlphaFoldDB" id="A0A6P8DV00"/>
<dbReference type="InterPro" id="IPR008480">
    <property type="entry name" value="DUF761_pln"/>
</dbReference>
<reference evidence="2" key="2">
    <citation type="submission" date="2025-08" db="UniProtKB">
        <authorList>
            <consortium name="RefSeq"/>
        </authorList>
    </citation>
    <scope>IDENTIFICATION</scope>
    <source>
        <tissue evidence="2">Leaf</tissue>
    </source>
</reference>
<dbReference type="GeneID" id="116207258"/>
<sequence length="194" mass="22265">MKMPSPKSSSLISTEIKNPMRTLVLSCACRIVRVLSRAKSFLVKAVQRKLDKFQIHFMLPAKKSKNKKIYLGSFRFHYNWCSASSSHVQPFPAPFSTSHLYYYDPTWDSMISMEPADQDNNSSGDSQLSKYLEWLEEKDNAHAGEESSDNGTSAHEECADEIDKLADIFIAKCHQKFILEKQESDRRFQEMIAI</sequence>
<dbReference type="RefSeq" id="XP_031396023.1">
    <property type="nucleotide sequence ID" value="XM_031540163.1"/>
</dbReference>
<name>A0A6P8DV00_PUNGR</name>
<dbReference type="PANTHER" id="PTHR33450">
    <property type="entry name" value="EMB|CAB67623.1-RELATED"/>
    <property type="match status" value="1"/>
</dbReference>
<evidence type="ECO:0000313" key="1">
    <source>
        <dbReference type="Proteomes" id="UP000515151"/>
    </source>
</evidence>